<dbReference type="Proteomes" id="UP000887565">
    <property type="component" value="Unplaced"/>
</dbReference>
<accession>A0A915JX80</accession>
<evidence type="ECO:0000313" key="1">
    <source>
        <dbReference type="Proteomes" id="UP000887565"/>
    </source>
</evidence>
<proteinExistence type="predicted"/>
<name>A0A915JX80_ROMCU</name>
<protein>
    <submittedName>
        <fullName evidence="2">Uncharacterized protein</fullName>
    </submittedName>
</protein>
<keyword evidence="1" id="KW-1185">Reference proteome</keyword>
<dbReference type="WBParaSite" id="nRc.2.0.1.t31040-RA">
    <property type="protein sequence ID" value="nRc.2.0.1.t31040-RA"/>
    <property type="gene ID" value="nRc.2.0.1.g31040"/>
</dbReference>
<dbReference type="AlphaFoldDB" id="A0A915JX80"/>
<evidence type="ECO:0000313" key="2">
    <source>
        <dbReference type="WBParaSite" id="nRc.2.0.1.t31040-RA"/>
    </source>
</evidence>
<organism evidence="1 2">
    <name type="scientific">Romanomermis culicivorax</name>
    <name type="common">Nematode worm</name>
    <dbReference type="NCBI Taxonomy" id="13658"/>
    <lineage>
        <taxon>Eukaryota</taxon>
        <taxon>Metazoa</taxon>
        <taxon>Ecdysozoa</taxon>
        <taxon>Nematoda</taxon>
        <taxon>Enoplea</taxon>
        <taxon>Dorylaimia</taxon>
        <taxon>Mermithida</taxon>
        <taxon>Mermithoidea</taxon>
        <taxon>Mermithidae</taxon>
        <taxon>Romanomermis</taxon>
    </lineage>
</organism>
<sequence length="136" mass="15476">MRKRSRTAFLTANLQSLAFRGSILSLRPLMRGLLLGLRTLTTAIADRTTTALRRSTTAAHLLRSILENRICIYKLSHQKRSLIFPVFFNGKNYQSFLHKMNTKSEYKINSGTLTSFQSSLPNFLLLNPLEISPIAY</sequence>
<reference evidence="2" key="1">
    <citation type="submission" date="2022-11" db="UniProtKB">
        <authorList>
            <consortium name="WormBaseParasite"/>
        </authorList>
    </citation>
    <scope>IDENTIFICATION</scope>
</reference>